<evidence type="ECO:0000256" key="1">
    <source>
        <dbReference type="ARBA" id="ARBA00004123"/>
    </source>
</evidence>
<dbReference type="CDD" id="cd00067">
    <property type="entry name" value="GAL4"/>
    <property type="match status" value="1"/>
</dbReference>
<dbReference type="GO" id="GO:0005634">
    <property type="term" value="C:nucleus"/>
    <property type="evidence" value="ECO:0007669"/>
    <property type="project" value="UniProtKB-SubCell"/>
</dbReference>
<gene>
    <name evidence="8" type="ORF">WICPIJ_001331</name>
</gene>
<keyword evidence="3" id="KW-0238">DNA-binding</keyword>
<dbReference type="GO" id="GO:0000976">
    <property type="term" value="F:transcription cis-regulatory region binding"/>
    <property type="evidence" value="ECO:0007669"/>
    <property type="project" value="TreeGrafter"/>
</dbReference>
<keyword evidence="4" id="KW-0804">Transcription</keyword>
<feature type="region of interest" description="Disordered" evidence="6">
    <location>
        <begin position="122"/>
        <end position="165"/>
    </location>
</feature>
<keyword evidence="9" id="KW-1185">Reference proteome</keyword>
<dbReference type="PANTHER" id="PTHR31845">
    <property type="entry name" value="FINGER DOMAIN PROTEIN, PUTATIVE-RELATED"/>
    <property type="match status" value="1"/>
</dbReference>
<dbReference type="Proteomes" id="UP000774326">
    <property type="component" value="Unassembled WGS sequence"/>
</dbReference>
<name>A0A9P8TQ11_WICPI</name>
<protein>
    <recommendedName>
        <fullName evidence="7">Zn(2)-C6 fungal-type domain-containing protein</fullName>
    </recommendedName>
</protein>
<sequence>MTSSSTAEQRTMRNGESTDLPNAIPESPITPPAPTGNKRRAVACKACHSLKVKCIPSDLNDKSSPCVRCIKSKKLCEIDVSQSRKKRKKQQQQQQQQQQKEDDKVVELQVKIDELTKQLRRAQEQQQMKLGPESKKDQNTEVSSVEAESQMNKAKPATTSVNTSSAAVAASEQTIKHSKTTTPAKVTIQDLVNAEEMAEASRFITESAQVSAELMSVPLVDVIHDGLISEAEARERFKIFQEGIMSRHYDVVIHEDFDTVRRETPILFTTVMAVASIKVRCTNDAALDQATRKINAQLEGIASRQTIYQILIVGDKTIELLKSLILLTTWYNLPELFHHRRYHIFSSIAIQLIQDLGITGRPYYVVNKSEGSVQQSTVLEEPAREEYKAMLLSVYTSSINYALFLRRKFQVSWTPYLEECASILSQSEEVGYRSVAALALLTSKLEKIHNLVDSRATENANVMAHFLSEISDLQKSSTVTFSKKMLSCFVNSIYVFLYSKSSSVEMNMKVLKFSRAAVLDYTSLEPAEMSGIPFSVTGRIIYCFTAYLKTGDLLGMEPDAQLMQKTMDLVGRCHAEYPNSTIYSKMRLLLMFYVTTFMKRRENAAAAQQQQQQQQQQEEEEEEVQQMCSYPLRRPSLSGNTPASNVFSSNSFLQNPPQFAQFSQFSTQQFDFPVPTQQYNTAPISSNINVFSNLDPANEQGYPRVDLLTNPSIATEANEQQQPAAASMFNLIGDTNNNNNIINGVDMDDFWKFMNEGRDQDLFYI</sequence>
<dbReference type="AlphaFoldDB" id="A0A9P8TQ11"/>
<reference evidence="8" key="1">
    <citation type="journal article" date="2021" name="Open Biol.">
        <title>Shared evolutionary footprints suggest mitochondrial oxidative damage underlies multiple complex I losses in fungi.</title>
        <authorList>
            <person name="Schikora-Tamarit M.A."/>
            <person name="Marcet-Houben M."/>
            <person name="Nosek J."/>
            <person name="Gabaldon T."/>
        </authorList>
    </citation>
    <scope>NUCLEOTIDE SEQUENCE</scope>
    <source>
        <strain evidence="8">CBS2887</strain>
    </source>
</reference>
<evidence type="ECO:0000256" key="2">
    <source>
        <dbReference type="ARBA" id="ARBA00023015"/>
    </source>
</evidence>
<dbReference type="PANTHER" id="PTHR31845:SF10">
    <property type="entry name" value="ZN(II)2CYS6 TRANSCRIPTION FACTOR (EUROFUNG)"/>
    <property type="match status" value="1"/>
</dbReference>
<organism evidence="8 9">
    <name type="scientific">Wickerhamomyces pijperi</name>
    <name type="common">Yeast</name>
    <name type="synonym">Pichia pijperi</name>
    <dbReference type="NCBI Taxonomy" id="599730"/>
    <lineage>
        <taxon>Eukaryota</taxon>
        <taxon>Fungi</taxon>
        <taxon>Dikarya</taxon>
        <taxon>Ascomycota</taxon>
        <taxon>Saccharomycotina</taxon>
        <taxon>Saccharomycetes</taxon>
        <taxon>Phaffomycetales</taxon>
        <taxon>Wickerhamomycetaceae</taxon>
        <taxon>Wickerhamomyces</taxon>
    </lineage>
</organism>
<feature type="region of interest" description="Disordered" evidence="6">
    <location>
        <begin position="1"/>
        <end position="40"/>
    </location>
</feature>
<evidence type="ECO:0000313" key="9">
    <source>
        <dbReference type="Proteomes" id="UP000774326"/>
    </source>
</evidence>
<feature type="region of interest" description="Disordered" evidence="6">
    <location>
        <begin position="82"/>
        <end position="104"/>
    </location>
</feature>
<dbReference type="InterPro" id="IPR036864">
    <property type="entry name" value="Zn2-C6_fun-type_DNA-bd_sf"/>
</dbReference>
<dbReference type="Gene3D" id="4.10.240.10">
    <property type="entry name" value="Zn(2)-C6 fungal-type DNA-binding domain"/>
    <property type="match status" value="1"/>
</dbReference>
<keyword evidence="5" id="KW-0539">Nucleus</keyword>
<dbReference type="SUPFAM" id="SSF57701">
    <property type="entry name" value="Zn2/Cys6 DNA-binding domain"/>
    <property type="match status" value="1"/>
</dbReference>
<feature type="domain" description="Zn(2)-C6 fungal-type" evidence="7">
    <location>
        <begin position="43"/>
        <end position="76"/>
    </location>
</feature>
<proteinExistence type="predicted"/>
<feature type="region of interest" description="Disordered" evidence="6">
    <location>
        <begin position="608"/>
        <end position="641"/>
    </location>
</feature>
<feature type="compositionally biased region" description="Polar residues" evidence="6">
    <location>
        <begin position="140"/>
        <end position="152"/>
    </location>
</feature>
<feature type="compositionally biased region" description="Polar residues" evidence="6">
    <location>
        <begin position="1"/>
        <end position="20"/>
    </location>
</feature>
<evidence type="ECO:0000256" key="4">
    <source>
        <dbReference type="ARBA" id="ARBA00023163"/>
    </source>
</evidence>
<accession>A0A9P8TQ11</accession>
<dbReference type="EMBL" id="JAEUBG010000665">
    <property type="protein sequence ID" value="KAH3687708.1"/>
    <property type="molecule type" value="Genomic_DNA"/>
</dbReference>
<comment type="caution">
    <text evidence="8">The sequence shown here is derived from an EMBL/GenBank/DDBJ whole genome shotgun (WGS) entry which is preliminary data.</text>
</comment>
<dbReference type="InterPro" id="IPR001138">
    <property type="entry name" value="Zn2Cys6_DnaBD"/>
</dbReference>
<evidence type="ECO:0000256" key="6">
    <source>
        <dbReference type="SAM" id="MobiDB-lite"/>
    </source>
</evidence>
<dbReference type="GO" id="GO:0000981">
    <property type="term" value="F:DNA-binding transcription factor activity, RNA polymerase II-specific"/>
    <property type="evidence" value="ECO:0007669"/>
    <property type="project" value="InterPro"/>
</dbReference>
<evidence type="ECO:0000256" key="5">
    <source>
        <dbReference type="ARBA" id="ARBA00023242"/>
    </source>
</evidence>
<keyword evidence="2" id="KW-0805">Transcription regulation</keyword>
<reference evidence="8" key="2">
    <citation type="submission" date="2021-01" db="EMBL/GenBank/DDBJ databases">
        <authorList>
            <person name="Schikora-Tamarit M.A."/>
        </authorList>
    </citation>
    <scope>NUCLEOTIDE SEQUENCE</scope>
    <source>
        <strain evidence="8">CBS2887</strain>
    </source>
</reference>
<evidence type="ECO:0000259" key="7">
    <source>
        <dbReference type="PROSITE" id="PS00463"/>
    </source>
</evidence>
<dbReference type="OrthoDB" id="4454541at2759"/>
<dbReference type="SMART" id="SM00066">
    <property type="entry name" value="GAL4"/>
    <property type="match status" value="1"/>
</dbReference>
<dbReference type="PROSITE" id="PS00463">
    <property type="entry name" value="ZN2_CY6_FUNGAL_1"/>
    <property type="match status" value="1"/>
</dbReference>
<evidence type="ECO:0000256" key="3">
    <source>
        <dbReference type="ARBA" id="ARBA00023125"/>
    </source>
</evidence>
<comment type="subcellular location">
    <subcellularLocation>
        <location evidence="1">Nucleus</location>
    </subcellularLocation>
</comment>
<dbReference type="GO" id="GO:0008270">
    <property type="term" value="F:zinc ion binding"/>
    <property type="evidence" value="ECO:0007669"/>
    <property type="project" value="InterPro"/>
</dbReference>
<evidence type="ECO:0000313" key="8">
    <source>
        <dbReference type="EMBL" id="KAH3687708.1"/>
    </source>
</evidence>
<dbReference type="InterPro" id="IPR051089">
    <property type="entry name" value="prtT"/>
</dbReference>